<dbReference type="GO" id="GO:0045893">
    <property type="term" value="P:positive regulation of DNA-templated transcription"/>
    <property type="evidence" value="ECO:0007669"/>
    <property type="project" value="UniProtKB-ARBA"/>
</dbReference>
<comment type="caution">
    <text evidence="14">The sequence shown here is derived from an EMBL/GenBank/DDBJ whole genome shotgun (WGS) entry which is preliminary data.</text>
</comment>
<evidence type="ECO:0000259" key="13">
    <source>
        <dbReference type="PROSITE" id="PS50157"/>
    </source>
</evidence>
<feature type="non-terminal residue" evidence="14">
    <location>
        <position position="954"/>
    </location>
</feature>
<feature type="domain" description="C2H2-type" evidence="13">
    <location>
        <begin position="272"/>
        <end position="299"/>
    </location>
</feature>
<dbReference type="GO" id="GO:0005634">
    <property type="term" value="C:nucleus"/>
    <property type="evidence" value="ECO:0007669"/>
    <property type="project" value="UniProtKB-SubCell"/>
</dbReference>
<sequence>MENSCSSARSGFAESSDGMLVTSHLEHFAPHAVHTSDVCSVGPEMGIYNKMDNLQQSVCLERTNFAMDDNYIRNNCTIPYQPQEHFMTPISSKSDICIIRASEMCGIRPTLDLCYKTDNLNDNMCVEKSSSPFKHNYMCETFHHDGNTVASHTDKSNMSNVIPVTEVYHKIMNNLQEVSDVEKTNSSCGNNDARNGSDAHSKGVETSVPQNTQKPNTCKICHETFYGKGALKTHSLVHKVKQSFECNICNKSFGKKETLKNHHIVHTGEKPFKCDVCHKSFSQQGSLYTHRQTHSGIKPFVCDVCHKSFTQKGTLKTHALIHSGEKPYQCDICSKSFNQKENWKRHYLVHSGEKQYECKICNKSFAYKFYLKEHILIHSDDKPYKCDICVKSFVRIIQLKSHLKVHNEGKQKTGKSQTEKLLQKKNDEALGPGVEKMDTNELKYMCDQKTASEKEKLVYKPRKSYMCTICDMAFPSNYKLKRHHQAHSGEKPYRCDVCKKSFADKDYLEKHMRIHRGEKPHICNVCNAQFTHKSSLYAHSNRHTGKKPYECKICFEVFSSSAGLIGHSKRQHSGAKNSTEGKNKFDAGAKFCCENIPAGWKVKDSERTSDSEKPIEENSDCDAVVNSESKTEIESSSASAGRNTCEEIVDEKDEGSVGDISNFGKDYYSCKVCNRSFSKKVSLELHSQIHSKLRPYSCDTCQKSFTKKMNLKLHMLVHSNDEYPCYICGKPFKLLSSMKLHLLSHNELKSCNVCQKQLTVTEACKKIYVPSEQKTLYACEKCSSEFTHDKKFVVIPEIVNEPCSSKKSIMCNVCKRTFKNEILLDAHLDHYREKWHYSCEACQKTFVSERGFRAHAAVHTRKFLGYTTKNTFTTKAAVKELERKCNKCKKLIPLKATAVSTKNEDTVYTCKTCCKKSTTHEEAVSKLPKGRNKPDTEKCSTEDNIVLSENADDL</sequence>
<evidence type="ECO:0000256" key="5">
    <source>
        <dbReference type="ARBA" id="ARBA00022771"/>
    </source>
</evidence>
<dbReference type="GO" id="GO:0006357">
    <property type="term" value="P:regulation of transcription by RNA polymerase II"/>
    <property type="evidence" value="ECO:0007669"/>
    <property type="project" value="UniProtKB-ARBA"/>
</dbReference>
<protein>
    <recommendedName>
        <fullName evidence="13">C2H2-type domain-containing protein</fullName>
    </recommendedName>
</protein>
<dbReference type="FunFam" id="3.30.160.60:FF:000065">
    <property type="entry name" value="B-cell CLL/lymphoma 6, member B"/>
    <property type="match status" value="1"/>
</dbReference>
<evidence type="ECO:0000256" key="7">
    <source>
        <dbReference type="ARBA" id="ARBA00023015"/>
    </source>
</evidence>
<feature type="domain" description="C2H2-type" evidence="13">
    <location>
        <begin position="328"/>
        <end position="355"/>
    </location>
</feature>
<accession>A0AAN9AGI8</accession>
<feature type="domain" description="C2H2-type" evidence="13">
    <location>
        <begin position="300"/>
        <end position="327"/>
    </location>
</feature>
<comment type="subcellular location">
    <subcellularLocation>
        <location evidence="1">Nucleus</location>
    </subcellularLocation>
</comment>
<keyword evidence="6" id="KW-0862">Zinc</keyword>
<dbReference type="Proteomes" id="UP001381693">
    <property type="component" value="Unassembled WGS sequence"/>
</dbReference>
<dbReference type="GO" id="GO:0005694">
    <property type="term" value="C:chromosome"/>
    <property type="evidence" value="ECO:0007669"/>
    <property type="project" value="UniProtKB-ARBA"/>
</dbReference>
<dbReference type="FunFam" id="3.30.160.60:FF:000624">
    <property type="entry name" value="zinc finger protein 697"/>
    <property type="match status" value="3"/>
</dbReference>
<dbReference type="AlphaFoldDB" id="A0AAN9AGI8"/>
<feature type="domain" description="C2H2-type" evidence="13">
    <location>
        <begin position="837"/>
        <end position="860"/>
    </location>
</feature>
<evidence type="ECO:0000313" key="14">
    <source>
        <dbReference type="EMBL" id="KAK7086429.1"/>
    </source>
</evidence>
<feature type="domain" description="C2H2-type" evidence="13">
    <location>
        <begin position="356"/>
        <end position="383"/>
    </location>
</feature>
<feature type="domain" description="C2H2-type" evidence="13">
    <location>
        <begin position="723"/>
        <end position="750"/>
    </location>
</feature>
<keyword evidence="3" id="KW-0479">Metal-binding</keyword>
<keyword evidence="9" id="KW-0804">Transcription</keyword>
<feature type="domain" description="C2H2-type" evidence="13">
    <location>
        <begin position="696"/>
        <end position="723"/>
    </location>
</feature>
<dbReference type="FunFam" id="3.30.160.60:FF:001480">
    <property type="entry name" value="Si:cabz01071911.3"/>
    <property type="match status" value="1"/>
</dbReference>
<feature type="domain" description="C2H2-type" evidence="13">
    <location>
        <begin position="216"/>
        <end position="243"/>
    </location>
</feature>
<comment type="similarity">
    <text evidence="2">Belongs to the krueppel C2H2-type zinc-finger protein family.</text>
</comment>
<evidence type="ECO:0000256" key="3">
    <source>
        <dbReference type="ARBA" id="ARBA00022723"/>
    </source>
</evidence>
<evidence type="ECO:0000256" key="1">
    <source>
        <dbReference type="ARBA" id="ARBA00004123"/>
    </source>
</evidence>
<evidence type="ECO:0000256" key="11">
    <source>
        <dbReference type="PROSITE-ProRule" id="PRU00042"/>
    </source>
</evidence>
<evidence type="ECO:0000256" key="8">
    <source>
        <dbReference type="ARBA" id="ARBA00023125"/>
    </source>
</evidence>
<dbReference type="Pfam" id="PF12874">
    <property type="entry name" value="zf-met"/>
    <property type="match status" value="2"/>
</dbReference>
<feature type="domain" description="C2H2-type" evidence="13">
    <location>
        <begin position="384"/>
        <end position="411"/>
    </location>
</feature>
<reference evidence="14 15" key="1">
    <citation type="submission" date="2023-11" db="EMBL/GenBank/DDBJ databases">
        <title>Halocaridina rubra genome assembly.</title>
        <authorList>
            <person name="Smith C."/>
        </authorList>
    </citation>
    <scope>NUCLEOTIDE SEQUENCE [LARGE SCALE GENOMIC DNA]</scope>
    <source>
        <strain evidence="14">EP-1</strain>
        <tissue evidence="14">Whole</tissue>
    </source>
</reference>
<evidence type="ECO:0000313" key="15">
    <source>
        <dbReference type="Proteomes" id="UP001381693"/>
    </source>
</evidence>
<feature type="domain" description="C2H2-type" evidence="13">
    <location>
        <begin position="465"/>
        <end position="492"/>
    </location>
</feature>
<evidence type="ECO:0000256" key="12">
    <source>
        <dbReference type="SAM" id="MobiDB-lite"/>
    </source>
</evidence>
<name>A0AAN9AGI8_HALRR</name>
<organism evidence="14 15">
    <name type="scientific">Halocaridina rubra</name>
    <name type="common">Hawaiian red shrimp</name>
    <dbReference type="NCBI Taxonomy" id="373956"/>
    <lineage>
        <taxon>Eukaryota</taxon>
        <taxon>Metazoa</taxon>
        <taxon>Ecdysozoa</taxon>
        <taxon>Arthropoda</taxon>
        <taxon>Crustacea</taxon>
        <taxon>Multicrustacea</taxon>
        <taxon>Malacostraca</taxon>
        <taxon>Eumalacostraca</taxon>
        <taxon>Eucarida</taxon>
        <taxon>Decapoda</taxon>
        <taxon>Pleocyemata</taxon>
        <taxon>Caridea</taxon>
        <taxon>Atyoidea</taxon>
        <taxon>Atyidae</taxon>
        <taxon>Halocaridina</taxon>
    </lineage>
</organism>
<proteinExistence type="inferred from homology"/>
<feature type="domain" description="C2H2-type" evidence="13">
    <location>
        <begin position="549"/>
        <end position="577"/>
    </location>
</feature>
<keyword evidence="4" id="KW-0677">Repeat</keyword>
<dbReference type="PROSITE" id="PS00028">
    <property type="entry name" value="ZINC_FINGER_C2H2_1"/>
    <property type="match status" value="14"/>
</dbReference>
<feature type="domain" description="C2H2-type" evidence="13">
    <location>
        <begin position="493"/>
        <end position="520"/>
    </location>
</feature>
<keyword evidence="5 11" id="KW-0863">Zinc-finger</keyword>
<keyword evidence="15" id="KW-1185">Reference proteome</keyword>
<dbReference type="Pfam" id="PF13912">
    <property type="entry name" value="zf-C2H2_6"/>
    <property type="match status" value="1"/>
</dbReference>
<dbReference type="FunFam" id="3.30.160.60:FF:000446">
    <property type="entry name" value="Zinc finger protein"/>
    <property type="match status" value="1"/>
</dbReference>
<dbReference type="GO" id="GO:0043565">
    <property type="term" value="F:sequence-specific DNA binding"/>
    <property type="evidence" value="ECO:0007669"/>
    <property type="project" value="UniProtKB-ARBA"/>
</dbReference>
<evidence type="ECO:0000256" key="6">
    <source>
        <dbReference type="ARBA" id="ARBA00022833"/>
    </source>
</evidence>
<dbReference type="SMART" id="SM00355">
    <property type="entry name" value="ZnF_C2H2"/>
    <property type="match status" value="16"/>
</dbReference>
<dbReference type="Pfam" id="PF00096">
    <property type="entry name" value="zf-C2H2"/>
    <property type="match status" value="11"/>
</dbReference>
<dbReference type="FunFam" id="3.30.160.60:FF:001732">
    <property type="entry name" value="Zgc:162936"/>
    <property type="match status" value="1"/>
</dbReference>
<dbReference type="PANTHER" id="PTHR24376">
    <property type="entry name" value="ZINC FINGER PROTEIN"/>
    <property type="match status" value="1"/>
</dbReference>
<dbReference type="SUPFAM" id="SSF57667">
    <property type="entry name" value="beta-beta-alpha zinc fingers"/>
    <property type="match status" value="9"/>
</dbReference>
<evidence type="ECO:0000256" key="2">
    <source>
        <dbReference type="ARBA" id="ARBA00006991"/>
    </source>
</evidence>
<gene>
    <name evidence="14" type="ORF">SK128_007001</name>
</gene>
<dbReference type="GO" id="GO:0008270">
    <property type="term" value="F:zinc ion binding"/>
    <property type="evidence" value="ECO:0007669"/>
    <property type="project" value="UniProtKB-KW"/>
</dbReference>
<feature type="domain" description="C2H2-type" evidence="13">
    <location>
        <begin position="244"/>
        <end position="271"/>
    </location>
</feature>
<evidence type="ECO:0000256" key="4">
    <source>
        <dbReference type="ARBA" id="ARBA00022737"/>
    </source>
</evidence>
<evidence type="ECO:0000256" key="10">
    <source>
        <dbReference type="ARBA" id="ARBA00023242"/>
    </source>
</evidence>
<dbReference type="InterPro" id="IPR013087">
    <property type="entry name" value="Znf_C2H2_type"/>
</dbReference>
<dbReference type="PROSITE" id="PS50157">
    <property type="entry name" value="ZINC_FINGER_C2H2_2"/>
    <property type="match status" value="15"/>
</dbReference>
<evidence type="ECO:0000256" key="9">
    <source>
        <dbReference type="ARBA" id="ARBA00023163"/>
    </source>
</evidence>
<keyword evidence="10" id="KW-0539">Nucleus</keyword>
<feature type="domain" description="C2H2-type" evidence="13">
    <location>
        <begin position="521"/>
        <end position="548"/>
    </location>
</feature>
<dbReference type="InterPro" id="IPR036236">
    <property type="entry name" value="Znf_C2H2_sf"/>
</dbReference>
<keyword evidence="8" id="KW-0238">DNA-binding</keyword>
<dbReference type="FunFam" id="3.30.160.60:FF:001289">
    <property type="entry name" value="Zinc finger protein 574"/>
    <property type="match status" value="2"/>
</dbReference>
<dbReference type="PANTHER" id="PTHR24376:SF235">
    <property type="entry name" value="C2H2-TYPE DOMAIN-CONTAINING PROTEIN"/>
    <property type="match status" value="1"/>
</dbReference>
<feature type="region of interest" description="Disordered" evidence="12">
    <location>
        <begin position="182"/>
        <end position="211"/>
    </location>
</feature>
<dbReference type="EMBL" id="JAXCGZ010000195">
    <property type="protein sequence ID" value="KAK7086429.1"/>
    <property type="molecule type" value="Genomic_DNA"/>
</dbReference>
<feature type="compositionally biased region" description="Polar residues" evidence="12">
    <location>
        <begin position="184"/>
        <end position="194"/>
    </location>
</feature>
<keyword evidence="7" id="KW-0805">Transcription regulation</keyword>
<feature type="domain" description="C2H2-type" evidence="13">
    <location>
        <begin position="668"/>
        <end position="695"/>
    </location>
</feature>
<dbReference type="Gene3D" id="3.30.160.60">
    <property type="entry name" value="Classic Zinc Finger"/>
    <property type="match status" value="14"/>
</dbReference>